<dbReference type="EMBL" id="BKCJ010001144">
    <property type="protein sequence ID" value="GEU39201.1"/>
    <property type="molecule type" value="Genomic_DNA"/>
</dbReference>
<reference evidence="1" key="1">
    <citation type="journal article" date="2019" name="Sci. Rep.">
        <title>Draft genome of Tanacetum cinerariifolium, the natural source of mosquito coil.</title>
        <authorList>
            <person name="Yamashiro T."/>
            <person name="Shiraishi A."/>
            <person name="Satake H."/>
            <person name="Nakayama K."/>
        </authorList>
    </citation>
    <scope>NUCLEOTIDE SEQUENCE</scope>
</reference>
<sequence length="168" mass="19190">MRTRLSTNITRPCCRPSQPHNGCGYESPNKTDEVDIDSKTIGEYNLYIAKQNKNPLNDHSYSFTPQFFAQPPNTPNTHVDKKYSDLDEILNDLFKIGAENLRRMGQEKVWNGCDDDISRDTNHESGNLFNSPIFPATNDFSSICEQDVDLEKEEAQMEDDDDGDTYNI</sequence>
<gene>
    <name evidence="1" type="ORF">Tci_011179</name>
</gene>
<protein>
    <submittedName>
        <fullName evidence="1">Uncharacterized protein</fullName>
    </submittedName>
</protein>
<accession>A0A6L2JQ50</accession>
<comment type="caution">
    <text evidence="1">The sequence shown here is derived from an EMBL/GenBank/DDBJ whole genome shotgun (WGS) entry which is preliminary data.</text>
</comment>
<name>A0A6L2JQ50_TANCI</name>
<evidence type="ECO:0000313" key="1">
    <source>
        <dbReference type="EMBL" id="GEU39201.1"/>
    </source>
</evidence>
<organism evidence="1">
    <name type="scientific">Tanacetum cinerariifolium</name>
    <name type="common">Dalmatian daisy</name>
    <name type="synonym">Chrysanthemum cinerariifolium</name>
    <dbReference type="NCBI Taxonomy" id="118510"/>
    <lineage>
        <taxon>Eukaryota</taxon>
        <taxon>Viridiplantae</taxon>
        <taxon>Streptophyta</taxon>
        <taxon>Embryophyta</taxon>
        <taxon>Tracheophyta</taxon>
        <taxon>Spermatophyta</taxon>
        <taxon>Magnoliopsida</taxon>
        <taxon>eudicotyledons</taxon>
        <taxon>Gunneridae</taxon>
        <taxon>Pentapetalae</taxon>
        <taxon>asterids</taxon>
        <taxon>campanulids</taxon>
        <taxon>Asterales</taxon>
        <taxon>Asteraceae</taxon>
        <taxon>Asteroideae</taxon>
        <taxon>Anthemideae</taxon>
        <taxon>Anthemidinae</taxon>
        <taxon>Tanacetum</taxon>
    </lineage>
</organism>
<dbReference type="AlphaFoldDB" id="A0A6L2JQ50"/>
<proteinExistence type="predicted"/>